<reference evidence="3" key="1">
    <citation type="submission" date="2024-04" db="EMBL/GenBank/DDBJ databases">
        <title>Salinicola lusitanus LLJ914,a marine bacterium isolated from the Okinawa Trough.</title>
        <authorList>
            <person name="Li J."/>
        </authorList>
    </citation>
    <scope>NUCLEOTIDE SEQUENCE [LARGE SCALE GENOMIC DNA]</scope>
</reference>
<comment type="caution">
    <text evidence="2">The sequence shown here is derived from an EMBL/GenBank/DDBJ whole genome shotgun (WGS) entry which is preliminary data.</text>
</comment>
<dbReference type="EMBL" id="JBBPFD010000625">
    <property type="protein sequence ID" value="KAK7878074.1"/>
    <property type="molecule type" value="Genomic_DNA"/>
</dbReference>
<proteinExistence type="predicted"/>
<evidence type="ECO:0000256" key="1">
    <source>
        <dbReference type="SAM" id="MobiDB-lite"/>
    </source>
</evidence>
<protein>
    <submittedName>
        <fullName evidence="2">Uncharacterized protein</fullName>
    </submittedName>
</protein>
<name>A0AAW0MIX5_9GOBI</name>
<gene>
    <name evidence="2" type="ORF">WMY93_031270</name>
</gene>
<evidence type="ECO:0000313" key="2">
    <source>
        <dbReference type="EMBL" id="KAK7878074.1"/>
    </source>
</evidence>
<dbReference type="Proteomes" id="UP001460270">
    <property type="component" value="Unassembled WGS sequence"/>
</dbReference>
<feature type="region of interest" description="Disordered" evidence="1">
    <location>
        <begin position="47"/>
        <end position="73"/>
    </location>
</feature>
<dbReference type="AlphaFoldDB" id="A0AAW0MIX5"/>
<keyword evidence="3" id="KW-1185">Reference proteome</keyword>
<accession>A0AAW0MIX5</accession>
<sequence length="110" mass="12722">MRIRSKEHKIEATSQHKNLCYSKLIQTQGPKSPCCWTYVWALAKQRREPQSCSLPSLGERNTRRQGAQKKQDTSPYLHSLLSLLWSTHREKSRLPMVSSLSLPLVLSFNK</sequence>
<evidence type="ECO:0000313" key="3">
    <source>
        <dbReference type="Proteomes" id="UP001460270"/>
    </source>
</evidence>
<organism evidence="2 3">
    <name type="scientific">Mugilogobius chulae</name>
    <name type="common">yellowstripe goby</name>
    <dbReference type="NCBI Taxonomy" id="88201"/>
    <lineage>
        <taxon>Eukaryota</taxon>
        <taxon>Metazoa</taxon>
        <taxon>Chordata</taxon>
        <taxon>Craniata</taxon>
        <taxon>Vertebrata</taxon>
        <taxon>Euteleostomi</taxon>
        <taxon>Actinopterygii</taxon>
        <taxon>Neopterygii</taxon>
        <taxon>Teleostei</taxon>
        <taxon>Neoteleostei</taxon>
        <taxon>Acanthomorphata</taxon>
        <taxon>Gobiaria</taxon>
        <taxon>Gobiiformes</taxon>
        <taxon>Gobioidei</taxon>
        <taxon>Gobiidae</taxon>
        <taxon>Gobionellinae</taxon>
        <taxon>Mugilogobius</taxon>
    </lineage>
</organism>